<protein>
    <recommendedName>
        <fullName evidence="6">DUF4239 domain-containing protein</fullName>
    </recommendedName>
</protein>
<feature type="transmembrane region" description="Helical" evidence="1">
    <location>
        <begin position="52"/>
        <end position="74"/>
    </location>
</feature>
<dbReference type="OrthoDB" id="5647763at2"/>
<sequence>MFRELINIIPFNLLIILLMLVFMLITYLFSRISNTWFHISAGEEHVKLTNTLMGILASGFFVLLAFIIINTWNYQQDARNAASKEAYYLAVMLRNIAAFPAEQQKNLKQNIADYTVHVRVDEWKAMRKGLDSPAAWDSLEKLYSQIQNLPAITYQDKLYHTLLTSNVNYILQSRRDRLSKVESIIPKTLIDTVFVYSIFLAIIVGLIRGRDNLINLTPVLLFSGLLGFNLALALNFDYPFSGEINVTNSDFYKGALGDFPDQTSD</sequence>
<evidence type="ECO:0000313" key="3">
    <source>
        <dbReference type="EMBL" id="STX61611.1"/>
    </source>
</evidence>
<dbReference type="EMBL" id="UGOG01000001">
    <property type="protein sequence ID" value="STX61611.1"/>
    <property type="molecule type" value="Genomic_DNA"/>
</dbReference>
<gene>
    <name evidence="2" type="ORF">Lmor_0411</name>
    <name evidence="3" type="ORF">NCTC12239_00527</name>
</gene>
<accession>A0A378K1A4</accession>
<evidence type="ECO:0008006" key="6">
    <source>
        <dbReference type="Google" id="ProtNLM"/>
    </source>
</evidence>
<dbReference type="STRING" id="39962.Lmor_0411"/>
<dbReference type="AlphaFoldDB" id="A0A378K1A4"/>
<evidence type="ECO:0000256" key="1">
    <source>
        <dbReference type="SAM" id="Phobius"/>
    </source>
</evidence>
<proteinExistence type="predicted"/>
<dbReference type="Pfam" id="PF14023">
    <property type="entry name" value="Bestrophin-like"/>
    <property type="match status" value="1"/>
</dbReference>
<dbReference type="EMBL" id="LNYN01000012">
    <property type="protein sequence ID" value="KTD37548.1"/>
    <property type="molecule type" value="Genomic_DNA"/>
</dbReference>
<reference evidence="3 5" key="2">
    <citation type="submission" date="2018-06" db="EMBL/GenBank/DDBJ databases">
        <authorList>
            <consortium name="Pathogen Informatics"/>
            <person name="Doyle S."/>
        </authorList>
    </citation>
    <scope>NUCLEOTIDE SEQUENCE [LARGE SCALE GENOMIC DNA]</scope>
    <source>
        <strain evidence="3 5">NCTC12239</strain>
    </source>
</reference>
<keyword evidence="1" id="KW-0472">Membrane</keyword>
<evidence type="ECO:0000313" key="2">
    <source>
        <dbReference type="EMBL" id="KTD37548.1"/>
    </source>
</evidence>
<keyword evidence="4" id="KW-1185">Reference proteome</keyword>
<feature type="transmembrane region" description="Helical" evidence="1">
    <location>
        <begin position="12"/>
        <end position="32"/>
    </location>
</feature>
<feature type="transmembrane region" description="Helical" evidence="1">
    <location>
        <begin position="184"/>
        <end position="207"/>
    </location>
</feature>
<name>A0A378K1A4_9GAMM</name>
<organism evidence="3 5">
    <name type="scientific">Legionella moravica</name>
    <dbReference type="NCBI Taxonomy" id="39962"/>
    <lineage>
        <taxon>Bacteria</taxon>
        <taxon>Pseudomonadati</taxon>
        <taxon>Pseudomonadota</taxon>
        <taxon>Gammaproteobacteria</taxon>
        <taxon>Legionellales</taxon>
        <taxon>Legionellaceae</taxon>
        <taxon>Legionella</taxon>
    </lineage>
</organism>
<dbReference type="Proteomes" id="UP000254040">
    <property type="component" value="Unassembled WGS sequence"/>
</dbReference>
<dbReference type="InterPro" id="IPR025333">
    <property type="entry name" value="DUF4239"/>
</dbReference>
<feature type="transmembrane region" description="Helical" evidence="1">
    <location>
        <begin position="213"/>
        <end position="234"/>
    </location>
</feature>
<dbReference type="RefSeq" id="WP_028383190.1">
    <property type="nucleotide sequence ID" value="NZ_CAAAJG010000007.1"/>
</dbReference>
<reference evidence="2 4" key="1">
    <citation type="submission" date="2015-11" db="EMBL/GenBank/DDBJ databases">
        <title>Genomic analysis of 38 Legionella species identifies large and diverse effector repertoires.</title>
        <authorList>
            <person name="Burstein D."/>
            <person name="Amaro F."/>
            <person name="Zusman T."/>
            <person name="Lifshitz Z."/>
            <person name="Cohen O."/>
            <person name="Gilbert J.A."/>
            <person name="Pupko T."/>
            <person name="Shuman H.A."/>
            <person name="Segal G."/>
        </authorList>
    </citation>
    <scope>NUCLEOTIDE SEQUENCE [LARGE SCALE GENOMIC DNA]</scope>
    <source>
        <strain evidence="2 4">ATCC 43877</strain>
    </source>
</reference>
<dbReference type="Proteomes" id="UP000054985">
    <property type="component" value="Unassembled WGS sequence"/>
</dbReference>
<evidence type="ECO:0000313" key="4">
    <source>
        <dbReference type="Proteomes" id="UP000054985"/>
    </source>
</evidence>
<keyword evidence="1" id="KW-0812">Transmembrane</keyword>
<evidence type="ECO:0000313" key="5">
    <source>
        <dbReference type="Proteomes" id="UP000254040"/>
    </source>
</evidence>
<keyword evidence="1" id="KW-1133">Transmembrane helix</keyword>